<evidence type="ECO:0000313" key="1">
    <source>
        <dbReference type="EMBL" id="GMH06848.1"/>
    </source>
</evidence>
<keyword evidence="2" id="KW-1185">Reference proteome</keyword>
<dbReference type="AlphaFoldDB" id="A0AAD3S9E0"/>
<protein>
    <submittedName>
        <fullName evidence="1">Uncharacterized protein</fullName>
    </submittedName>
</protein>
<comment type="caution">
    <text evidence="1">The sequence shown here is derived from an EMBL/GenBank/DDBJ whole genome shotgun (WGS) entry which is preliminary data.</text>
</comment>
<name>A0AAD3S9E0_NEPGR</name>
<dbReference type="EMBL" id="BSYO01000006">
    <property type="protein sequence ID" value="GMH06848.1"/>
    <property type="molecule type" value="Genomic_DNA"/>
</dbReference>
<accession>A0AAD3S9E0</accession>
<gene>
    <name evidence="1" type="ORF">Nepgr_008688</name>
</gene>
<reference evidence="1" key="1">
    <citation type="submission" date="2023-05" db="EMBL/GenBank/DDBJ databases">
        <title>Nepenthes gracilis genome sequencing.</title>
        <authorList>
            <person name="Fukushima K."/>
        </authorList>
    </citation>
    <scope>NUCLEOTIDE SEQUENCE</scope>
    <source>
        <strain evidence="1">SING2019-196</strain>
    </source>
</reference>
<sequence>MDFWKDKLFAPTVNPPDADDPANELYMKSLKFSLKALEVYRVLQQWRISEACGCKAVRTMREKGRFLWSVCILCKSKSCSSLANASQLELPFVVLGEARSDKIGIDQVLLMEYEFSSWFYPTVAQSMLLAHV</sequence>
<evidence type="ECO:0000313" key="2">
    <source>
        <dbReference type="Proteomes" id="UP001279734"/>
    </source>
</evidence>
<dbReference type="Proteomes" id="UP001279734">
    <property type="component" value="Unassembled WGS sequence"/>
</dbReference>
<organism evidence="1 2">
    <name type="scientific">Nepenthes gracilis</name>
    <name type="common">Slender pitcher plant</name>
    <dbReference type="NCBI Taxonomy" id="150966"/>
    <lineage>
        <taxon>Eukaryota</taxon>
        <taxon>Viridiplantae</taxon>
        <taxon>Streptophyta</taxon>
        <taxon>Embryophyta</taxon>
        <taxon>Tracheophyta</taxon>
        <taxon>Spermatophyta</taxon>
        <taxon>Magnoliopsida</taxon>
        <taxon>eudicotyledons</taxon>
        <taxon>Gunneridae</taxon>
        <taxon>Pentapetalae</taxon>
        <taxon>Caryophyllales</taxon>
        <taxon>Nepenthaceae</taxon>
        <taxon>Nepenthes</taxon>
    </lineage>
</organism>
<proteinExistence type="predicted"/>